<name>A0ABP4PLU0_9ACTN</name>
<comment type="caution">
    <text evidence="1">The sequence shown here is derived from an EMBL/GenBank/DDBJ whole genome shotgun (WGS) entry which is preliminary data.</text>
</comment>
<evidence type="ECO:0000313" key="1">
    <source>
        <dbReference type="EMBL" id="GAA1582815.1"/>
    </source>
</evidence>
<dbReference type="Proteomes" id="UP001501705">
    <property type="component" value="Unassembled WGS sequence"/>
</dbReference>
<protein>
    <submittedName>
        <fullName evidence="1">Uncharacterized protein</fullName>
    </submittedName>
</protein>
<proteinExistence type="predicted"/>
<gene>
    <name evidence="1" type="ORF">GCM10009804_44180</name>
</gene>
<organism evidence="1 2">
    <name type="scientific">Kribbella hippodromi</name>
    <dbReference type="NCBI Taxonomy" id="434347"/>
    <lineage>
        <taxon>Bacteria</taxon>
        <taxon>Bacillati</taxon>
        <taxon>Actinomycetota</taxon>
        <taxon>Actinomycetes</taxon>
        <taxon>Propionibacteriales</taxon>
        <taxon>Kribbellaceae</taxon>
        <taxon>Kribbella</taxon>
    </lineage>
</organism>
<keyword evidence="2" id="KW-1185">Reference proteome</keyword>
<reference evidence="2" key="1">
    <citation type="journal article" date="2019" name="Int. J. Syst. Evol. Microbiol.">
        <title>The Global Catalogue of Microorganisms (GCM) 10K type strain sequencing project: providing services to taxonomists for standard genome sequencing and annotation.</title>
        <authorList>
            <consortium name="The Broad Institute Genomics Platform"/>
            <consortium name="The Broad Institute Genome Sequencing Center for Infectious Disease"/>
            <person name="Wu L."/>
            <person name="Ma J."/>
        </authorList>
    </citation>
    <scope>NUCLEOTIDE SEQUENCE [LARGE SCALE GENOMIC DNA]</scope>
    <source>
        <strain evidence="2">JCM 15572</strain>
    </source>
</reference>
<sequence>MVVPTTADEAAWWAAEGVAVGWAVVGGLGTGRARSMGIAGVGRWRGGVALVAEVVGGESAVWEAVGWEVGLGLAARAWVRVVRAARSACGVLGWRVASVRTGRPEASKRMFCWVIEPWVRPMVWRWVMALVIGVRRVTSSPGASAGRRWRRDFRLPATRNCVMRRNSVSDSWKAVRRAR</sequence>
<evidence type="ECO:0000313" key="2">
    <source>
        <dbReference type="Proteomes" id="UP001501705"/>
    </source>
</evidence>
<dbReference type="EMBL" id="BAAAPH010000014">
    <property type="protein sequence ID" value="GAA1582815.1"/>
    <property type="molecule type" value="Genomic_DNA"/>
</dbReference>
<accession>A0ABP4PLU0</accession>